<organism evidence="2 3">
    <name type="scientific">Roseomonas genomospecies 6</name>
    <dbReference type="NCBI Taxonomy" id="214106"/>
    <lineage>
        <taxon>Bacteria</taxon>
        <taxon>Pseudomonadati</taxon>
        <taxon>Pseudomonadota</taxon>
        <taxon>Alphaproteobacteria</taxon>
        <taxon>Acetobacterales</taxon>
        <taxon>Roseomonadaceae</taxon>
        <taxon>Roseomonas</taxon>
    </lineage>
</organism>
<dbReference type="RefSeq" id="WP_149471603.1">
    <property type="nucleotide sequence ID" value="NZ_QOKW01000028.1"/>
</dbReference>
<dbReference type="PROSITE" id="PS50011">
    <property type="entry name" value="PROTEIN_KINASE_DOM"/>
    <property type="match status" value="1"/>
</dbReference>
<dbReference type="GO" id="GO:0005524">
    <property type="term" value="F:ATP binding"/>
    <property type="evidence" value="ECO:0007669"/>
    <property type="project" value="InterPro"/>
</dbReference>
<name>A0A9W7NGN0_9PROT</name>
<proteinExistence type="predicted"/>
<dbReference type="GO" id="GO:0004674">
    <property type="term" value="F:protein serine/threonine kinase activity"/>
    <property type="evidence" value="ECO:0007669"/>
    <property type="project" value="TreeGrafter"/>
</dbReference>
<dbReference type="InterPro" id="IPR051681">
    <property type="entry name" value="Ser/Thr_Kinases-Pseudokinases"/>
</dbReference>
<dbReference type="OrthoDB" id="1022767at2"/>
<dbReference type="PANTHER" id="PTHR44329">
    <property type="entry name" value="SERINE/THREONINE-PROTEIN KINASE TNNI3K-RELATED"/>
    <property type="match status" value="1"/>
</dbReference>
<evidence type="ECO:0000313" key="3">
    <source>
        <dbReference type="Proteomes" id="UP000480854"/>
    </source>
</evidence>
<gene>
    <name evidence="2" type="ORF">DS843_25245</name>
</gene>
<dbReference type="Proteomes" id="UP000480854">
    <property type="component" value="Unassembled WGS sequence"/>
</dbReference>
<dbReference type="SUPFAM" id="SSF56112">
    <property type="entry name" value="Protein kinase-like (PK-like)"/>
    <property type="match status" value="1"/>
</dbReference>
<dbReference type="InterPro" id="IPR000719">
    <property type="entry name" value="Prot_kinase_dom"/>
</dbReference>
<dbReference type="SMART" id="SM00220">
    <property type="entry name" value="S_TKc"/>
    <property type="match status" value="1"/>
</dbReference>
<keyword evidence="3" id="KW-1185">Reference proteome</keyword>
<sequence>MNTIQQVIDESGAVHTLSKKIGAGGQGEVWLAEGGRRIVKLLNPRSDAEALRRQFAFVRRLDLGGLHVAKPIAVLKPPHVGYVAEFLGDMVSIKALMEAPGSDLLRWHIDTGGLRRRLRLLAHAGEALLGLHARGVVYADVSHKNVFVSGPVHATEAWLIDLDNLSHDSDPRRAIYTPGYGAPEVVAGSAGCTSLSDAWAFAVLVWNTLTLTHPFIGDLVNDGEPELEEEAFAGRLPWVGHSADERNRCSTGLPADLVLAGKLMELARKTFEEGVTDRKRRTSVSDWVDRLHAAADQTVACPGCMGAYLVTEIACPWCDEPRPSVAPVRIARWQPDKGLVEGAMRLGQFPLTSEGLVLPRRVTEGITGLAGRTPHVEIAPVDRGVSVRAHAGCTAWVAPVGKADQERHDVSGRARIIPPNGWMVFFEEPDKPQRVAVIGRSA</sequence>
<reference evidence="2 3" key="1">
    <citation type="submission" date="2018-07" db="EMBL/GenBank/DDBJ databases">
        <title>Genome sequence of Azospirillum sp. ATCC 49961.</title>
        <authorList>
            <person name="Sant'Anna F.H."/>
            <person name="Baldani J.I."/>
            <person name="Zilli J.E."/>
            <person name="Reis V.M."/>
            <person name="Hartmann A."/>
            <person name="Cruz L."/>
            <person name="de Souza E.M."/>
            <person name="de Oliveira Pedrosa F."/>
            <person name="Passaglia L.M.P."/>
        </authorList>
    </citation>
    <scope>NUCLEOTIDE SEQUENCE [LARGE SCALE GENOMIC DNA]</scope>
    <source>
        <strain evidence="2 3">ATCC 49961</strain>
    </source>
</reference>
<dbReference type="Gene3D" id="1.10.510.10">
    <property type="entry name" value="Transferase(Phosphotransferase) domain 1"/>
    <property type="match status" value="1"/>
</dbReference>
<evidence type="ECO:0000259" key="1">
    <source>
        <dbReference type="PROSITE" id="PS50011"/>
    </source>
</evidence>
<evidence type="ECO:0000313" key="2">
    <source>
        <dbReference type="EMBL" id="KAA0676984.1"/>
    </source>
</evidence>
<comment type="caution">
    <text evidence="2">The sequence shown here is derived from an EMBL/GenBank/DDBJ whole genome shotgun (WGS) entry which is preliminary data.</text>
</comment>
<dbReference type="AlphaFoldDB" id="A0A9W7NGN0"/>
<feature type="domain" description="Protein kinase" evidence="1">
    <location>
        <begin position="15"/>
        <end position="295"/>
    </location>
</feature>
<dbReference type="InterPro" id="IPR011009">
    <property type="entry name" value="Kinase-like_dom_sf"/>
</dbReference>
<accession>A0A9W7NGN0</accession>
<protein>
    <recommendedName>
        <fullName evidence="1">Protein kinase domain-containing protein</fullName>
    </recommendedName>
</protein>
<dbReference type="Pfam" id="PF00069">
    <property type="entry name" value="Pkinase"/>
    <property type="match status" value="1"/>
</dbReference>
<dbReference type="EMBL" id="QOKW01000028">
    <property type="protein sequence ID" value="KAA0676984.1"/>
    <property type="molecule type" value="Genomic_DNA"/>
</dbReference>